<dbReference type="GO" id="GO:0045087">
    <property type="term" value="P:innate immune response"/>
    <property type="evidence" value="ECO:0007669"/>
    <property type="project" value="UniProtKB-KW"/>
</dbReference>
<evidence type="ECO:0000256" key="4">
    <source>
        <dbReference type="ARBA" id="ARBA00022833"/>
    </source>
</evidence>
<dbReference type="Gene3D" id="3.30.160.60">
    <property type="entry name" value="Classic Zinc Finger"/>
    <property type="match status" value="1"/>
</dbReference>
<dbReference type="InterPro" id="IPR001841">
    <property type="entry name" value="Znf_RING"/>
</dbReference>
<dbReference type="CDD" id="cd16040">
    <property type="entry name" value="SPRY_PRY_SNTX"/>
    <property type="match status" value="1"/>
</dbReference>
<dbReference type="GO" id="GO:0005737">
    <property type="term" value="C:cytoplasm"/>
    <property type="evidence" value="ECO:0007669"/>
    <property type="project" value="UniProtKB-ARBA"/>
</dbReference>
<dbReference type="Proteomes" id="UP000515152">
    <property type="component" value="Chromosome 7"/>
</dbReference>
<dbReference type="Pfam" id="PF00622">
    <property type="entry name" value="SPRY"/>
    <property type="match status" value="1"/>
</dbReference>
<keyword evidence="11" id="KW-1185">Reference proteome</keyword>
<name>A0A6P8FC09_CLUHA</name>
<feature type="domain" description="RING-type" evidence="8">
    <location>
        <begin position="7"/>
        <end position="50"/>
    </location>
</feature>
<dbReference type="SMART" id="SM00336">
    <property type="entry name" value="BBOX"/>
    <property type="match status" value="1"/>
</dbReference>
<dbReference type="InterPro" id="IPR001870">
    <property type="entry name" value="B30.2/SPRY"/>
</dbReference>
<dbReference type="AlphaFoldDB" id="A0A6P8FC09"/>
<dbReference type="Gene3D" id="4.10.830.40">
    <property type="match status" value="1"/>
</dbReference>
<protein>
    <submittedName>
        <fullName evidence="12">Tripartite motif-containing protein 16-like</fullName>
    </submittedName>
</protein>
<evidence type="ECO:0000256" key="3">
    <source>
        <dbReference type="ARBA" id="ARBA00022771"/>
    </source>
</evidence>
<evidence type="ECO:0000259" key="9">
    <source>
        <dbReference type="PROSITE" id="PS50119"/>
    </source>
</evidence>
<dbReference type="KEGG" id="char:105898457"/>
<dbReference type="InterPro" id="IPR003877">
    <property type="entry name" value="SPRY_dom"/>
</dbReference>
<keyword evidence="7" id="KW-0175">Coiled coil</keyword>
<keyword evidence="5" id="KW-0391">Immunity</keyword>
<dbReference type="GeneID" id="105898457"/>
<dbReference type="OrthoDB" id="6270329at2759"/>
<dbReference type="InterPro" id="IPR051051">
    <property type="entry name" value="E3_ubiq-ligase_TRIM/RNF"/>
</dbReference>
<feature type="domain" description="B box-type" evidence="9">
    <location>
        <begin position="141"/>
        <end position="181"/>
    </location>
</feature>
<keyword evidence="4" id="KW-0862">Zinc</keyword>
<dbReference type="PANTHER" id="PTHR25465">
    <property type="entry name" value="B-BOX DOMAIN CONTAINING"/>
    <property type="match status" value="1"/>
</dbReference>
<dbReference type="Pfam" id="PF15227">
    <property type="entry name" value="zf-C3HC4_4"/>
    <property type="match status" value="1"/>
</dbReference>
<dbReference type="InterPro" id="IPR003879">
    <property type="entry name" value="Butyrophylin_SPRY"/>
</dbReference>
<dbReference type="InterPro" id="IPR000315">
    <property type="entry name" value="Znf_B-box"/>
</dbReference>
<dbReference type="InterPro" id="IPR013320">
    <property type="entry name" value="ConA-like_dom_sf"/>
</dbReference>
<dbReference type="InterPro" id="IPR006574">
    <property type="entry name" value="PRY"/>
</dbReference>
<evidence type="ECO:0000313" key="12">
    <source>
        <dbReference type="RefSeq" id="XP_031426053.1"/>
    </source>
</evidence>
<dbReference type="InterPro" id="IPR058030">
    <property type="entry name" value="TRIM8/14/16/25/29/45/65_CC"/>
</dbReference>
<evidence type="ECO:0000259" key="8">
    <source>
        <dbReference type="PROSITE" id="PS50089"/>
    </source>
</evidence>
<dbReference type="SUPFAM" id="SSF49899">
    <property type="entry name" value="Concanavalin A-like lectins/glucanases"/>
    <property type="match status" value="1"/>
</dbReference>
<dbReference type="Gene3D" id="3.30.40.10">
    <property type="entry name" value="Zinc/RING finger domain, C3HC4 (zinc finger)"/>
    <property type="match status" value="1"/>
</dbReference>
<feature type="domain" description="B30.2/SPRY" evidence="10">
    <location>
        <begin position="356"/>
        <end position="545"/>
    </location>
</feature>
<organism evidence="11 12">
    <name type="scientific">Clupea harengus</name>
    <name type="common">Atlantic herring</name>
    <dbReference type="NCBI Taxonomy" id="7950"/>
    <lineage>
        <taxon>Eukaryota</taxon>
        <taxon>Metazoa</taxon>
        <taxon>Chordata</taxon>
        <taxon>Craniata</taxon>
        <taxon>Vertebrata</taxon>
        <taxon>Euteleostomi</taxon>
        <taxon>Actinopterygii</taxon>
        <taxon>Neopterygii</taxon>
        <taxon>Teleostei</taxon>
        <taxon>Clupei</taxon>
        <taxon>Clupeiformes</taxon>
        <taxon>Clupeoidei</taxon>
        <taxon>Clupeidae</taxon>
        <taxon>Clupea</taxon>
    </lineage>
</organism>
<dbReference type="SUPFAM" id="SSF57850">
    <property type="entry name" value="RING/U-box"/>
    <property type="match status" value="1"/>
</dbReference>
<dbReference type="SMART" id="SM00589">
    <property type="entry name" value="PRY"/>
    <property type="match status" value="1"/>
</dbReference>
<keyword evidence="3 6" id="KW-0863">Zinc-finger</keyword>
<feature type="coiled-coil region" evidence="7">
    <location>
        <begin position="196"/>
        <end position="291"/>
    </location>
</feature>
<dbReference type="PRINTS" id="PR01407">
    <property type="entry name" value="BUTYPHLNCDUF"/>
</dbReference>
<evidence type="ECO:0000256" key="1">
    <source>
        <dbReference type="ARBA" id="ARBA00022588"/>
    </source>
</evidence>
<evidence type="ECO:0000256" key="2">
    <source>
        <dbReference type="ARBA" id="ARBA00022723"/>
    </source>
</evidence>
<dbReference type="SMART" id="SM00449">
    <property type="entry name" value="SPRY"/>
    <property type="match status" value="1"/>
</dbReference>
<dbReference type="Pfam" id="PF13765">
    <property type="entry name" value="PRY"/>
    <property type="match status" value="1"/>
</dbReference>
<evidence type="ECO:0000256" key="6">
    <source>
        <dbReference type="PROSITE-ProRule" id="PRU00024"/>
    </source>
</evidence>
<dbReference type="Pfam" id="PF25600">
    <property type="entry name" value="TRIM_CC"/>
    <property type="match status" value="1"/>
</dbReference>
<keyword evidence="1" id="KW-0399">Innate immunity</keyword>
<dbReference type="RefSeq" id="XP_031426053.1">
    <property type="nucleotide sequence ID" value="XM_031570193.2"/>
</dbReference>
<evidence type="ECO:0000313" key="11">
    <source>
        <dbReference type="Proteomes" id="UP000515152"/>
    </source>
</evidence>
<dbReference type="PROSITE" id="PS50119">
    <property type="entry name" value="ZF_BBOX"/>
    <property type="match status" value="1"/>
</dbReference>
<dbReference type="InterPro" id="IPR043136">
    <property type="entry name" value="B30.2/SPRY_sf"/>
</dbReference>
<dbReference type="CDD" id="cd19769">
    <property type="entry name" value="Bbox2_TRIM16-like"/>
    <property type="match status" value="1"/>
</dbReference>
<dbReference type="SMART" id="SM00184">
    <property type="entry name" value="RING"/>
    <property type="match status" value="1"/>
</dbReference>
<dbReference type="GO" id="GO:0008270">
    <property type="term" value="F:zinc ion binding"/>
    <property type="evidence" value="ECO:0007669"/>
    <property type="project" value="UniProtKB-KW"/>
</dbReference>
<dbReference type="PROSITE" id="PS50188">
    <property type="entry name" value="B302_SPRY"/>
    <property type="match status" value="1"/>
</dbReference>
<dbReference type="Gene3D" id="2.60.120.920">
    <property type="match status" value="1"/>
</dbReference>
<keyword evidence="2" id="KW-0479">Metal-binding</keyword>
<evidence type="ECO:0000256" key="5">
    <source>
        <dbReference type="ARBA" id="ARBA00022859"/>
    </source>
</evidence>
<dbReference type="PROSITE" id="PS50089">
    <property type="entry name" value="ZF_RING_2"/>
    <property type="match status" value="1"/>
</dbReference>
<dbReference type="InterPro" id="IPR013083">
    <property type="entry name" value="Znf_RING/FYVE/PHD"/>
</dbReference>
<evidence type="ECO:0000259" key="10">
    <source>
        <dbReference type="PROSITE" id="PS50188"/>
    </source>
</evidence>
<dbReference type="PANTHER" id="PTHR25465:SF5">
    <property type="entry name" value="E3 UBIQUITIN_ISG15 LIGASE TRIM25-RELATED"/>
    <property type="match status" value="1"/>
</dbReference>
<dbReference type="SUPFAM" id="SSF57845">
    <property type="entry name" value="B-box zinc-binding domain"/>
    <property type="match status" value="1"/>
</dbReference>
<dbReference type="Pfam" id="PF00643">
    <property type="entry name" value="zf-B_box"/>
    <property type="match status" value="1"/>
</dbReference>
<proteinExistence type="predicted"/>
<dbReference type="PROSITE" id="PS00518">
    <property type="entry name" value="ZF_RING_1"/>
    <property type="match status" value="1"/>
</dbReference>
<reference evidence="12" key="1">
    <citation type="submission" date="2025-08" db="UniProtKB">
        <authorList>
            <consortium name="RefSeq"/>
        </authorList>
    </citation>
    <scope>IDENTIFICATION</scope>
</reference>
<dbReference type="InterPro" id="IPR017907">
    <property type="entry name" value="Znf_RING_CS"/>
</dbReference>
<accession>A0A6P8FC09</accession>
<gene>
    <name evidence="12" type="primary">LOC105898457</name>
</gene>
<sequence>MADSFTCSVCLDLMKDPVAVPCGHTYCLGCIKGCWDQEDGKGIYSCPQCRQTFRPRPVLSRNVLIAEMVEEFRKTRMQTYVPAHCYTGPGDVECDICTGKKLQAVKSCLDCLLSYCKTHFKAHNDLHPGRKHSVIDATGQLQERICSHHKKVFEIFCRTDQSFICYLCMMDEHKGHDTVTAAAERTDKQRQLGQTQRRFNQRIQEREKELQELRKAVLTLKSSAQTAVGDSEKIFTEMIRSIERRRSEVKELIRAQEKAEVSRAEGLLKRLEQEIAELKRRDAELEQLSHTEDHIHFIKNVLSIRDSSRSKDLPSMTFNQGFSFEAVKESVSGVKVQLDDIFRQEVVRISASVSEVQAVFPEPVTRGEFSQYSCHFTLDPNTANRDLYLSEGNRRVEKRNELQSYPDHPERFDRWCQVLCREGVSGRCYWEVEWSGGWGGYIAVSYKSIGRTGRANECVFGHNDLSWSLSLSSTSSTFWHNNKETKLPLLASPRIGVYVDHRAGTLAFYSVSDTMTLLHRVQTTFTHTLYPGFRFLGSGSSVKLL</sequence>
<evidence type="ECO:0000256" key="7">
    <source>
        <dbReference type="SAM" id="Coils"/>
    </source>
</evidence>